<keyword evidence="7" id="KW-1185">Reference proteome</keyword>
<evidence type="ECO:0000256" key="2">
    <source>
        <dbReference type="ARBA" id="ARBA00022679"/>
    </source>
</evidence>
<evidence type="ECO:0000259" key="5">
    <source>
        <dbReference type="Pfam" id="PF02797"/>
    </source>
</evidence>
<dbReference type="InterPro" id="IPR016039">
    <property type="entry name" value="Thiolase-like"/>
</dbReference>
<evidence type="ECO:0000256" key="3">
    <source>
        <dbReference type="SAM" id="MobiDB-lite"/>
    </source>
</evidence>
<reference evidence="6 7" key="1">
    <citation type="journal article" date="2019" name="Int. J. Syst. Evol. Microbiol.">
        <title>The Global Catalogue of Microorganisms (GCM) 10K type strain sequencing project: providing services to taxonomists for standard genome sequencing and annotation.</title>
        <authorList>
            <consortium name="The Broad Institute Genomics Platform"/>
            <consortium name="The Broad Institute Genome Sequencing Center for Infectious Disease"/>
            <person name="Wu L."/>
            <person name="Ma J."/>
        </authorList>
    </citation>
    <scope>NUCLEOTIDE SEQUENCE [LARGE SCALE GENOMIC DNA]</scope>
    <source>
        <strain evidence="6 7">JCM 3325</strain>
    </source>
</reference>
<evidence type="ECO:0000313" key="6">
    <source>
        <dbReference type="EMBL" id="GAA2454856.1"/>
    </source>
</evidence>
<evidence type="ECO:0000259" key="4">
    <source>
        <dbReference type="Pfam" id="PF00195"/>
    </source>
</evidence>
<organism evidence="6 7">
    <name type="scientific">Actinomadura vinacea</name>
    <dbReference type="NCBI Taxonomy" id="115336"/>
    <lineage>
        <taxon>Bacteria</taxon>
        <taxon>Bacillati</taxon>
        <taxon>Actinomycetota</taxon>
        <taxon>Actinomycetes</taxon>
        <taxon>Streptosporangiales</taxon>
        <taxon>Thermomonosporaceae</taxon>
        <taxon>Actinomadura</taxon>
    </lineage>
</organism>
<dbReference type="Pfam" id="PF02797">
    <property type="entry name" value="Chal_sti_synt_C"/>
    <property type="match status" value="1"/>
</dbReference>
<name>A0ABN3KBR1_9ACTN</name>
<feature type="region of interest" description="Disordered" evidence="3">
    <location>
        <begin position="1"/>
        <end position="22"/>
    </location>
</feature>
<sequence length="381" mass="40461">MGVDLSMTISLDRPETSTATTTTTAATTATKARIIGVGTAVTPTSYAQDELLDLLQITDPKVRSVFLNSAIGRRHLSLPPADDAGVRVPEAQGDLLDKHKRLAVEMGAEALRICLERAGAELSDLRHLCCVTSTGFLTPGLSALLIRELGIDRHCSRTDIVGMGCNAGLNALNVVAGWAAAHPGELTVVLCAEACSAAYALDSTMRTAVVNSLFGDGAAAIALRGDDLASAGSAAGPRILDFASCIITDAVDAMRYDWDRDLGRFSFYLDPQIPYVVGAHAEPVVDRLLGRRGLRRSEIDHWLVHSGGKKVIDAVVVNLGLSRHDVRHTTGVLRDNGNVSSASFLFSYERLQHEGVTGPGEYGVLMTMGPGSTIETALVQW</sequence>
<dbReference type="InterPro" id="IPR012328">
    <property type="entry name" value="Chalcone/stilbene_synt_C"/>
</dbReference>
<dbReference type="NCBIfam" id="NF042429">
    <property type="entry name" value="DHPHCoAsyn_DpgA"/>
    <property type="match status" value="1"/>
</dbReference>
<protein>
    <submittedName>
        <fullName evidence="6">3-oxoacyl-[acyl-carrier-protein] synthase III C-terminal domain-containing protein</fullName>
    </submittedName>
</protein>
<gene>
    <name evidence="6" type="ORF">GCM10010191_87310</name>
</gene>
<evidence type="ECO:0000313" key="7">
    <source>
        <dbReference type="Proteomes" id="UP001501231"/>
    </source>
</evidence>
<dbReference type="InterPro" id="IPR053446">
    <property type="entry name" value="DPA-CoA_Synthase"/>
</dbReference>
<comment type="caution">
    <text evidence="6">The sequence shown here is derived from an EMBL/GenBank/DDBJ whole genome shotgun (WGS) entry which is preliminary data.</text>
</comment>
<dbReference type="InterPro" id="IPR001099">
    <property type="entry name" value="Chalcone/stilbene_synt_N"/>
</dbReference>
<dbReference type="PANTHER" id="PTHR11877:SF46">
    <property type="entry name" value="TYPE III POLYKETIDE SYNTHASE A"/>
    <property type="match status" value="1"/>
</dbReference>
<dbReference type="Proteomes" id="UP001501231">
    <property type="component" value="Unassembled WGS sequence"/>
</dbReference>
<dbReference type="SUPFAM" id="SSF53901">
    <property type="entry name" value="Thiolase-like"/>
    <property type="match status" value="1"/>
</dbReference>
<dbReference type="CDD" id="cd00831">
    <property type="entry name" value="CHS_like"/>
    <property type="match status" value="1"/>
</dbReference>
<proteinExistence type="inferred from homology"/>
<feature type="domain" description="Chalcone/stilbene synthase C-terminal" evidence="5">
    <location>
        <begin position="266"/>
        <end position="380"/>
    </location>
</feature>
<dbReference type="EMBL" id="BAAARW010000039">
    <property type="protein sequence ID" value="GAA2454856.1"/>
    <property type="molecule type" value="Genomic_DNA"/>
</dbReference>
<dbReference type="PANTHER" id="PTHR11877">
    <property type="entry name" value="HYDROXYMETHYLGLUTARYL-COA SYNTHASE"/>
    <property type="match status" value="1"/>
</dbReference>
<keyword evidence="2" id="KW-0808">Transferase</keyword>
<feature type="domain" description="Chalcone/stilbene synthase N-terminal" evidence="4">
    <location>
        <begin position="103"/>
        <end position="223"/>
    </location>
</feature>
<accession>A0ABN3KBR1</accession>
<comment type="similarity">
    <text evidence="1">Belongs to the thiolase-like superfamily. Chalcone/stilbene synthases family.</text>
</comment>
<dbReference type="Gene3D" id="3.40.47.10">
    <property type="match status" value="2"/>
</dbReference>
<evidence type="ECO:0000256" key="1">
    <source>
        <dbReference type="ARBA" id="ARBA00005531"/>
    </source>
</evidence>
<dbReference type="Pfam" id="PF00195">
    <property type="entry name" value="Chal_sti_synt_N"/>
    <property type="match status" value="1"/>
</dbReference>
<dbReference type="PIRSF" id="PIRSF000451">
    <property type="entry name" value="PKS_III"/>
    <property type="match status" value="1"/>
</dbReference>
<dbReference type="InterPro" id="IPR011141">
    <property type="entry name" value="Polyketide_synthase_type-III"/>
</dbReference>